<dbReference type="AlphaFoldDB" id="A0A6L9EHE7"/>
<comment type="caution">
    <text evidence="1">The sequence shown here is derived from an EMBL/GenBank/DDBJ whole genome shotgun (WGS) entry which is preliminary data.</text>
</comment>
<reference evidence="1 2" key="1">
    <citation type="submission" date="2020-01" db="EMBL/GenBank/DDBJ databases">
        <title>Bacteria diversity of Porities sp.</title>
        <authorList>
            <person name="Wang G."/>
        </authorList>
    </citation>
    <scope>NUCLEOTIDE SEQUENCE [LARGE SCALE GENOMIC DNA]</scope>
    <source>
        <strain evidence="1 2">R33</strain>
    </source>
</reference>
<protein>
    <submittedName>
        <fullName evidence="1">Uncharacterized protein</fullName>
    </submittedName>
</protein>
<evidence type="ECO:0000313" key="2">
    <source>
        <dbReference type="Proteomes" id="UP000475249"/>
    </source>
</evidence>
<gene>
    <name evidence="1" type="ORF">GTQ38_19445</name>
</gene>
<dbReference type="Proteomes" id="UP000475249">
    <property type="component" value="Unassembled WGS sequence"/>
</dbReference>
<proteinExistence type="predicted"/>
<name>A0A6L9EHE7_9FLAO</name>
<keyword evidence="2" id="KW-1185">Reference proteome</keyword>
<dbReference type="RefSeq" id="WP_161437244.1">
    <property type="nucleotide sequence ID" value="NZ_WXYO01000009.1"/>
</dbReference>
<dbReference type="PROSITE" id="PS51257">
    <property type="entry name" value="PROKAR_LIPOPROTEIN"/>
    <property type="match status" value="1"/>
</dbReference>
<accession>A0A6L9EHE7</accession>
<sequence>MKKHINILKSSAIALAMLMIGCEDGDLPFDDITADVTRGAVLRTVSQEGTFFDRNDTSTSWSLEFEEQDQEDGALLEKVDLFVGFDDNTEGNGTVAPAEVLVQTINASEFQTGEFGLPRASVSSTFAEALSALGLVAGQFDGGDAIEFRLLLTLTDGRTFTNTDNTGTITGSFFSSPFLYRLVIKCVPTAPVPGDYEINMNDSFGDGWDGAFITVTIDGTATEYTIDDGSEASFDINVPVGTTELIFEYTPGNFEGEHTYDIIGPTGDLAVEDGPSPNPGVITLSICI</sequence>
<evidence type="ECO:0000313" key="1">
    <source>
        <dbReference type="EMBL" id="NAS14194.1"/>
    </source>
</evidence>
<organism evidence="1 2">
    <name type="scientific">Poritiphilus flavus</name>
    <dbReference type="NCBI Taxonomy" id="2697053"/>
    <lineage>
        <taxon>Bacteria</taxon>
        <taxon>Pseudomonadati</taxon>
        <taxon>Bacteroidota</taxon>
        <taxon>Flavobacteriia</taxon>
        <taxon>Flavobacteriales</taxon>
        <taxon>Flavobacteriaceae</taxon>
        <taxon>Poritiphilus</taxon>
    </lineage>
</organism>
<dbReference type="EMBL" id="WXYO01000009">
    <property type="protein sequence ID" value="NAS14194.1"/>
    <property type="molecule type" value="Genomic_DNA"/>
</dbReference>